<dbReference type="Proteomes" id="UP001143349">
    <property type="component" value="Unassembled WGS sequence"/>
</dbReference>
<comment type="caution">
    <text evidence="1">The sequence shown here is derived from an EMBL/GenBank/DDBJ whole genome shotgun (WGS) entry which is preliminary data.</text>
</comment>
<dbReference type="InterPro" id="IPR029016">
    <property type="entry name" value="GAF-like_dom_sf"/>
</dbReference>
<reference evidence="1" key="1">
    <citation type="journal article" date="2014" name="Int. J. Syst. Evol. Microbiol.">
        <title>Complete genome sequence of Corynebacterium casei LMG S-19264T (=DSM 44701T), isolated from a smear-ripened cheese.</title>
        <authorList>
            <consortium name="US DOE Joint Genome Institute (JGI-PGF)"/>
            <person name="Walter F."/>
            <person name="Albersmeier A."/>
            <person name="Kalinowski J."/>
            <person name="Ruckert C."/>
        </authorList>
    </citation>
    <scope>NUCLEOTIDE SEQUENCE</scope>
    <source>
        <strain evidence="1">VKM B-2222</strain>
    </source>
</reference>
<name>A0AAD3NVF7_9RHOB</name>
<dbReference type="EMBL" id="BSFH01000005">
    <property type="protein sequence ID" value="GLK62737.1"/>
    <property type="molecule type" value="Genomic_DNA"/>
</dbReference>
<dbReference type="Pfam" id="PF04340">
    <property type="entry name" value="DUF484"/>
    <property type="match status" value="1"/>
</dbReference>
<evidence type="ECO:0000313" key="1">
    <source>
        <dbReference type="EMBL" id="GLK62737.1"/>
    </source>
</evidence>
<dbReference type="InterPro" id="IPR007435">
    <property type="entry name" value="DUF484"/>
</dbReference>
<protein>
    <submittedName>
        <fullName evidence="1">Tyrosine recombinase XerC</fullName>
    </submittedName>
</protein>
<dbReference type="RefSeq" id="WP_010393333.1">
    <property type="nucleotide sequence ID" value="NZ_BSFH01000005.1"/>
</dbReference>
<dbReference type="Gene3D" id="3.30.450.40">
    <property type="match status" value="1"/>
</dbReference>
<accession>A0AAD3NVF7</accession>
<keyword evidence="2" id="KW-1185">Reference proteome</keyword>
<proteinExistence type="predicted"/>
<sequence>MTIGASATGLTEETRARLLAQPELILSDRDLMRALIGAREAELGDNVVDIRGRAMQALESRLDRLEAAHESVISAAYDNQSGMNTVHRAVLSLLEPTDFQEFLENLDMAVAPILRVETLRLIMESGGTIPEPEGSGPLLIAPAGTVAQLISGGRRMPRGDDIVLRSVADATLPFHGPARAPIRSEALLPIDLGIGRFPALLLMGSAEAGRFTPAQGTDLLRFFGQVFRLVLISWLRK</sequence>
<dbReference type="AlphaFoldDB" id="A0AAD3NVF7"/>
<reference evidence="1" key="2">
    <citation type="submission" date="2023-01" db="EMBL/GenBank/DDBJ databases">
        <authorList>
            <person name="Sun Q."/>
            <person name="Evtushenko L."/>
        </authorList>
    </citation>
    <scope>NUCLEOTIDE SEQUENCE</scope>
    <source>
        <strain evidence="1">VKM B-2222</strain>
    </source>
</reference>
<organism evidence="1 2">
    <name type="scientific">Paracoccus kondratievae</name>
    <dbReference type="NCBI Taxonomy" id="135740"/>
    <lineage>
        <taxon>Bacteria</taxon>
        <taxon>Pseudomonadati</taxon>
        <taxon>Pseudomonadota</taxon>
        <taxon>Alphaproteobacteria</taxon>
        <taxon>Rhodobacterales</taxon>
        <taxon>Paracoccaceae</taxon>
        <taxon>Paracoccus</taxon>
    </lineage>
</organism>
<gene>
    <name evidence="1" type="ORF">GCM10017635_02050</name>
</gene>
<evidence type="ECO:0000313" key="2">
    <source>
        <dbReference type="Proteomes" id="UP001143349"/>
    </source>
</evidence>